<comment type="caution">
    <text evidence="2">The sequence shown here is derived from an EMBL/GenBank/DDBJ whole genome shotgun (WGS) entry which is preliminary data.</text>
</comment>
<dbReference type="SMART" id="SM00100">
    <property type="entry name" value="cNMP"/>
    <property type="match status" value="1"/>
</dbReference>
<dbReference type="CDD" id="cd00038">
    <property type="entry name" value="CAP_ED"/>
    <property type="match status" value="1"/>
</dbReference>
<dbReference type="RefSeq" id="WP_134843415.1">
    <property type="nucleotide sequence ID" value="NZ_SGVY01000017.1"/>
</dbReference>
<protein>
    <submittedName>
        <fullName evidence="2">Crp/Fnr family transcriptional regulator</fullName>
    </submittedName>
</protein>
<dbReference type="Gene3D" id="2.60.120.10">
    <property type="entry name" value="Jelly Rolls"/>
    <property type="match status" value="1"/>
</dbReference>
<gene>
    <name evidence="2" type="ORF">EXN75_08200</name>
</gene>
<sequence length="224" mass="26048">MAENRLFDILLSLPLFLGMSRSDLHEAAGKTRFDFLKVSEGETIVKDGERCLSLFFLLTGEIKVFTDADDHGYNIEEYISAPEIFQPERIFGLNQRFTHTYIAKTDCSIMRLEKQEILKLSELFEIFRINLLNLFSAQTQKISRRALRVPPKNIEELIIRFFEARCVRPGGEKIFHIKMTRMAKELNDSRLDISKALNNLEAEGLLHLQRERIFIPALEKLLSR</sequence>
<dbReference type="PROSITE" id="PS50042">
    <property type="entry name" value="CNMP_BINDING_3"/>
    <property type="match status" value="1"/>
</dbReference>
<dbReference type="AlphaFoldDB" id="A0A4Y8VLE9"/>
<evidence type="ECO:0000313" key="3">
    <source>
        <dbReference type="Proteomes" id="UP000297872"/>
    </source>
</evidence>
<evidence type="ECO:0000313" key="2">
    <source>
        <dbReference type="EMBL" id="TFH81206.1"/>
    </source>
</evidence>
<organism evidence="2 3">
    <name type="scientific">Segatella hominis</name>
    <dbReference type="NCBI Taxonomy" id="2518605"/>
    <lineage>
        <taxon>Bacteria</taxon>
        <taxon>Pseudomonadati</taxon>
        <taxon>Bacteroidota</taxon>
        <taxon>Bacteroidia</taxon>
        <taxon>Bacteroidales</taxon>
        <taxon>Prevotellaceae</taxon>
        <taxon>Segatella</taxon>
    </lineage>
</organism>
<keyword evidence="3" id="KW-1185">Reference proteome</keyword>
<dbReference type="InterPro" id="IPR036390">
    <property type="entry name" value="WH_DNA-bd_sf"/>
</dbReference>
<dbReference type="GeneID" id="302995272"/>
<accession>A0A4Y8VLE9</accession>
<feature type="domain" description="Cyclic nucleotide-binding" evidence="1">
    <location>
        <begin position="15"/>
        <end position="120"/>
    </location>
</feature>
<reference evidence="2 3" key="1">
    <citation type="submission" date="2019-02" db="EMBL/GenBank/DDBJ databases">
        <title>Draft Genome Sequence of the Prevotella sp. BCRC 81118, Isolated from Human Feces.</title>
        <authorList>
            <person name="Huang C.-H."/>
        </authorList>
    </citation>
    <scope>NUCLEOTIDE SEQUENCE [LARGE SCALE GENOMIC DNA]</scope>
    <source>
        <strain evidence="2 3">BCRC 81118</strain>
    </source>
</reference>
<name>A0A4Y8VLE9_9BACT</name>
<dbReference type="SUPFAM" id="SSF46785">
    <property type="entry name" value="Winged helix' DNA-binding domain"/>
    <property type="match status" value="1"/>
</dbReference>
<dbReference type="InterPro" id="IPR000595">
    <property type="entry name" value="cNMP-bd_dom"/>
</dbReference>
<dbReference type="EMBL" id="SGVY01000017">
    <property type="protein sequence ID" value="TFH81206.1"/>
    <property type="molecule type" value="Genomic_DNA"/>
</dbReference>
<dbReference type="OrthoDB" id="9798601at2"/>
<dbReference type="Proteomes" id="UP000297872">
    <property type="component" value="Unassembled WGS sequence"/>
</dbReference>
<dbReference type="Pfam" id="PF00027">
    <property type="entry name" value="cNMP_binding"/>
    <property type="match status" value="1"/>
</dbReference>
<evidence type="ECO:0000259" key="1">
    <source>
        <dbReference type="PROSITE" id="PS50042"/>
    </source>
</evidence>
<dbReference type="InterPro" id="IPR018490">
    <property type="entry name" value="cNMP-bd_dom_sf"/>
</dbReference>
<dbReference type="SUPFAM" id="SSF51206">
    <property type="entry name" value="cAMP-binding domain-like"/>
    <property type="match status" value="1"/>
</dbReference>
<dbReference type="InterPro" id="IPR014710">
    <property type="entry name" value="RmlC-like_jellyroll"/>
</dbReference>
<proteinExistence type="predicted"/>